<feature type="compositionally biased region" description="Acidic residues" evidence="1">
    <location>
        <begin position="43"/>
        <end position="53"/>
    </location>
</feature>
<proteinExistence type="predicted"/>
<keyword evidence="3" id="KW-1185">Reference proteome</keyword>
<organism evidence="2 3">
    <name type="scientific">Nelumbo nucifera</name>
    <name type="common">Sacred lotus</name>
    <dbReference type="NCBI Taxonomy" id="4432"/>
    <lineage>
        <taxon>Eukaryota</taxon>
        <taxon>Viridiplantae</taxon>
        <taxon>Streptophyta</taxon>
        <taxon>Embryophyta</taxon>
        <taxon>Tracheophyta</taxon>
        <taxon>Spermatophyta</taxon>
        <taxon>Magnoliopsida</taxon>
        <taxon>Proteales</taxon>
        <taxon>Nelumbonaceae</taxon>
        <taxon>Nelumbo</taxon>
    </lineage>
</organism>
<evidence type="ECO:0000256" key="1">
    <source>
        <dbReference type="SAM" id="MobiDB-lite"/>
    </source>
</evidence>
<gene>
    <name evidence="2" type="ORF">HUJ06_002549</name>
</gene>
<dbReference type="Proteomes" id="UP000607653">
    <property type="component" value="Unassembled WGS sequence"/>
</dbReference>
<protein>
    <submittedName>
        <fullName evidence="2">Uncharacterized protein</fullName>
    </submittedName>
</protein>
<evidence type="ECO:0000313" key="2">
    <source>
        <dbReference type="EMBL" id="DAD44319.1"/>
    </source>
</evidence>
<dbReference type="AlphaFoldDB" id="A0A822ZLQ1"/>
<feature type="region of interest" description="Disordered" evidence="1">
    <location>
        <begin position="1"/>
        <end position="56"/>
    </location>
</feature>
<name>A0A822ZLQ1_NELNU</name>
<accession>A0A822ZLQ1</accession>
<sequence length="65" mass="6866">MMETYDEMQLEIGNDQPSGDYAMTGAELEEEGGLGYNVGGDSFDVDDDAEDDGASTPAACTIFFG</sequence>
<evidence type="ECO:0000313" key="3">
    <source>
        <dbReference type="Proteomes" id="UP000607653"/>
    </source>
</evidence>
<reference evidence="2 3" key="1">
    <citation type="journal article" date="2020" name="Mol. Biol. Evol.">
        <title>Distinct Expression and Methylation Patterns for Genes with Different Fates following a Single Whole-Genome Duplication in Flowering Plants.</title>
        <authorList>
            <person name="Shi T."/>
            <person name="Rahmani R.S."/>
            <person name="Gugger P.F."/>
            <person name="Wang M."/>
            <person name="Li H."/>
            <person name="Zhang Y."/>
            <person name="Li Z."/>
            <person name="Wang Q."/>
            <person name="Van de Peer Y."/>
            <person name="Marchal K."/>
            <person name="Chen J."/>
        </authorList>
    </citation>
    <scope>NUCLEOTIDE SEQUENCE [LARGE SCALE GENOMIC DNA]</scope>
    <source>
        <tissue evidence="2">Leaf</tissue>
    </source>
</reference>
<dbReference type="EMBL" id="DUZY01000007">
    <property type="protein sequence ID" value="DAD44319.1"/>
    <property type="molecule type" value="Genomic_DNA"/>
</dbReference>
<comment type="caution">
    <text evidence="2">The sequence shown here is derived from an EMBL/GenBank/DDBJ whole genome shotgun (WGS) entry which is preliminary data.</text>
</comment>